<gene>
    <name evidence="2" type="ORF">HF878_04015</name>
</gene>
<dbReference type="Proteomes" id="UP000543804">
    <property type="component" value="Unassembled WGS sequence"/>
</dbReference>
<dbReference type="AlphaFoldDB" id="A0A848B382"/>
<dbReference type="EMBL" id="JABAFA010000008">
    <property type="protein sequence ID" value="NMD98650.1"/>
    <property type="molecule type" value="Genomic_DNA"/>
</dbReference>
<organism evidence="2 3">
    <name type="scientific">Selenomonas bovis</name>
    <dbReference type="NCBI Taxonomy" id="416586"/>
    <lineage>
        <taxon>Bacteria</taxon>
        <taxon>Bacillati</taxon>
        <taxon>Bacillota</taxon>
        <taxon>Negativicutes</taxon>
        <taxon>Selenomonadales</taxon>
        <taxon>Selenomonadaceae</taxon>
        <taxon>Selenomonas</taxon>
    </lineage>
</organism>
<proteinExistence type="predicted"/>
<keyword evidence="1" id="KW-0812">Transmembrane</keyword>
<keyword evidence="1" id="KW-1133">Transmembrane helix</keyword>
<dbReference type="Pfam" id="PF10031">
    <property type="entry name" value="DUF2273"/>
    <property type="match status" value="1"/>
</dbReference>
<name>A0A848B382_9FIRM</name>
<feature type="transmembrane region" description="Helical" evidence="1">
    <location>
        <begin position="21"/>
        <end position="38"/>
    </location>
</feature>
<reference evidence="2 3" key="1">
    <citation type="submission" date="2020-04" db="EMBL/GenBank/DDBJ databases">
        <authorList>
            <person name="Hitch T.C.A."/>
            <person name="Wylensek D."/>
            <person name="Clavel T."/>
        </authorList>
    </citation>
    <scope>NUCLEOTIDE SEQUENCE [LARGE SCALE GENOMIC DNA]</scope>
    <source>
        <strain evidence="2 3">PG-130-P53-12</strain>
    </source>
</reference>
<evidence type="ECO:0000313" key="3">
    <source>
        <dbReference type="Proteomes" id="UP000543804"/>
    </source>
</evidence>
<evidence type="ECO:0000256" key="1">
    <source>
        <dbReference type="SAM" id="Phobius"/>
    </source>
</evidence>
<evidence type="ECO:0000313" key="2">
    <source>
        <dbReference type="EMBL" id="NMD98650.1"/>
    </source>
</evidence>
<comment type="caution">
    <text evidence="2">The sequence shown here is derived from an EMBL/GenBank/DDBJ whole genome shotgun (WGS) entry which is preliminary data.</text>
</comment>
<dbReference type="InterPro" id="IPR018730">
    <property type="entry name" value="DUF2273"/>
</dbReference>
<keyword evidence="3" id="KW-1185">Reference proteome</keyword>
<dbReference type="RefSeq" id="WP_020700418.1">
    <property type="nucleotide sequence ID" value="NZ_JBNPOH010000002.1"/>
</dbReference>
<accession>A0A848B382</accession>
<protein>
    <submittedName>
        <fullName evidence="2">DUF2273 domain-containing protein</fullName>
    </submittedName>
</protein>
<keyword evidence="1" id="KW-0472">Membrane</keyword>
<sequence>MAMKEKFLQEVLYLWTEHRGKFLGTVLGVLFGLCVLVFGFWRTFFVLLCGSIGLFIGSRLDRGDFLEELRDRLPDRLQYWHRF</sequence>